<keyword evidence="4" id="KW-1185">Reference proteome</keyword>
<protein>
    <submittedName>
        <fullName evidence="3">Ribulose-5-phosphate 3-epimerase</fullName>
    </submittedName>
</protein>
<dbReference type="PROSITE" id="PS01085">
    <property type="entry name" value="RIBUL_P_3_EPIMER_1"/>
    <property type="match status" value="1"/>
</dbReference>
<evidence type="ECO:0000313" key="4">
    <source>
        <dbReference type="Proteomes" id="UP000249646"/>
    </source>
</evidence>
<comment type="caution">
    <text evidence="3">The sequence shown here is derived from an EMBL/GenBank/DDBJ whole genome shotgun (WGS) entry which is preliminary data.</text>
</comment>
<dbReference type="InterPro" id="IPR000056">
    <property type="entry name" value="Ribul_P_3_epim-like"/>
</dbReference>
<reference evidence="3 4" key="1">
    <citation type="submission" date="2018-06" db="EMBL/GenBank/DDBJ databases">
        <title>Genomic Encyclopedia of Archaeal and Bacterial Type Strains, Phase II (KMG-II): from individual species to whole genera.</title>
        <authorList>
            <person name="Goeker M."/>
        </authorList>
    </citation>
    <scope>NUCLEOTIDE SEQUENCE [LARGE SCALE GENOMIC DNA]</scope>
    <source>
        <strain evidence="3 4">ATCC 51348</strain>
    </source>
</reference>
<dbReference type="NCBIfam" id="NF004076">
    <property type="entry name" value="PRK05581.1-4"/>
    <property type="match status" value="1"/>
</dbReference>
<dbReference type="RefSeq" id="WP_111518720.1">
    <property type="nucleotide sequence ID" value="NZ_QKUB01000007.1"/>
</dbReference>
<evidence type="ECO:0000256" key="1">
    <source>
        <dbReference type="ARBA" id="ARBA00022723"/>
    </source>
</evidence>
<dbReference type="OrthoDB" id="1645589at2"/>
<evidence type="ECO:0000256" key="2">
    <source>
        <dbReference type="ARBA" id="ARBA00023235"/>
    </source>
</evidence>
<dbReference type="SUPFAM" id="SSF51366">
    <property type="entry name" value="Ribulose-phoshate binding barrel"/>
    <property type="match status" value="1"/>
</dbReference>
<keyword evidence="1" id="KW-0479">Metal-binding</keyword>
<dbReference type="PANTHER" id="PTHR11749">
    <property type="entry name" value="RIBULOSE-5-PHOSPHATE-3-EPIMERASE"/>
    <property type="match status" value="1"/>
</dbReference>
<dbReference type="CDD" id="cd00429">
    <property type="entry name" value="RPE"/>
    <property type="match status" value="1"/>
</dbReference>
<dbReference type="GO" id="GO:0016857">
    <property type="term" value="F:racemase and epimerase activity, acting on carbohydrates and derivatives"/>
    <property type="evidence" value="ECO:0007669"/>
    <property type="project" value="InterPro"/>
</dbReference>
<dbReference type="EMBL" id="QKUB01000007">
    <property type="protein sequence ID" value="PZV99837.1"/>
    <property type="molecule type" value="Genomic_DNA"/>
</dbReference>
<proteinExistence type="predicted"/>
<dbReference type="Pfam" id="PF00834">
    <property type="entry name" value="Ribul_P_3_epim"/>
    <property type="match status" value="1"/>
</dbReference>
<dbReference type="InterPro" id="IPR011060">
    <property type="entry name" value="RibuloseP-bd_barrel"/>
</dbReference>
<dbReference type="Gene3D" id="3.20.20.70">
    <property type="entry name" value="Aldolase class I"/>
    <property type="match status" value="1"/>
</dbReference>
<dbReference type="GO" id="GO:0046872">
    <property type="term" value="F:metal ion binding"/>
    <property type="evidence" value="ECO:0007669"/>
    <property type="project" value="UniProtKB-KW"/>
</dbReference>
<dbReference type="AlphaFoldDB" id="A0A2W7G8B8"/>
<dbReference type="Proteomes" id="UP000249646">
    <property type="component" value="Unassembled WGS sequence"/>
</dbReference>
<organism evidence="3 4">
    <name type="scientific">Metamycoplasma auris</name>
    <dbReference type="NCBI Taxonomy" id="51363"/>
    <lineage>
        <taxon>Bacteria</taxon>
        <taxon>Bacillati</taxon>
        <taxon>Mycoplasmatota</taxon>
        <taxon>Mycoplasmoidales</taxon>
        <taxon>Metamycoplasmataceae</taxon>
        <taxon>Metamycoplasma</taxon>
    </lineage>
</organism>
<keyword evidence="2" id="KW-0413">Isomerase</keyword>
<dbReference type="InterPro" id="IPR013785">
    <property type="entry name" value="Aldolase_TIM"/>
</dbReference>
<gene>
    <name evidence="3" type="ORF">BCF89_10720</name>
</gene>
<name>A0A2W7G8B8_9BACT</name>
<dbReference type="PROSITE" id="PS01086">
    <property type="entry name" value="RIBUL_P_3_EPIMER_2"/>
    <property type="match status" value="1"/>
</dbReference>
<evidence type="ECO:0000313" key="3">
    <source>
        <dbReference type="EMBL" id="PZV99837.1"/>
    </source>
</evidence>
<sequence>MQYKISPSILDVQPDQMISYVNTLIDWGVSNVHYDVMDNEFVPNKALELEKIKEIANKCKKHTMDIHLMVSDVMKYYMMYKNVGDILTFHYEAFKSKEEFFELIDQAKKDHIKIGLAINPDTDINSIFPYLKYLELVLVMSVFPGLGGQVFIEGTLERVKILKDYVLKNNLDLIIQIDGGIKAHNIKSCYDAGITLAVVGSYLVKNFSKKEIDRLTNWDKKNW</sequence>
<dbReference type="GO" id="GO:0005975">
    <property type="term" value="P:carbohydrate metabolic process"/>
    <property type="evidence" value="ECO:0007669"/>
    <property type="project" value="InterPro"/>
</dbReference>
<accession>A0A2W7G8B8</accession>